<organism evidence="2 3">
    <name type="scientific">Nocardioides silvaticus</name>
    <dbReference type="NCBI Taxonomy" id="2201891"/>
    <lineage>
        <taxon>Bacteria</taxon>
        <taxon>Bacillati</taxon>
        <taxon>Actinomycetota</taxon>
        <taxon>Actinomycetes</taxon>
        <taxon>Propionibacteriales</taxon>
        <taxon>Nocardioidaceae</taxon>
        <taxon>Nocardioides</taxon>
    </lineage>
</organism>
<dbReference type="Proteomes" id="UP000245507">
    <property type="component" value="Unassembled WGS sequence"/>
</dbReference>
<gene>
    <name evidence="2" type="ORF">DJ010_00800</name>
</gene>
<accession>A0A316TI61</accession>
<proteinExistence type="predicted"/>
<dbReference type="InterPro" id="IPR010773">
    <property type="entry name" value="Mycophage_PG1_Gp7"/>
</dbReference>
<evidence type="ECO:0000256" key="1">
    <source>
        <dbReference type="SAM" id="MobiDB-lite"/>
    </source>
</evidence>
<evidence type="ECO:0000313" key="2">
    <source>
        <dbReference type="EMBL" id="PWN04227.1"/>
    </source>
</evidence>
<evidence type="ECO:0000313" key="3">
    <source>
        <dbReference type="Proteomes" id="UP000245507"/>
    </source>
</evidence>
<sequence length="170" mass="18392">MSASSGYEPVDVGHCDGTGPLGHREPAAHAAQRDRDVDDQQRPDPTTVARPPAAPAAPTTQRCRGSGDMSDRSIDRMSELMVDGLATYRLVKLVRDDRITEPVRESVIERQGPPEKSKISYLLNCPWCLSIYFGVALTLGRRRFPATTGAIARSLALSAMTGIATTRLDG</sequence>
<feature type="compositionally biased region" description="Low complexity" evidence="1">
    <location>
        <begin position="45"/>
        <end position="60"/>
    </location>
</feature>
<feature type="region of interest" description="Disordered" evidence="1">
    <location>
        <begin position="1"/>
        <end position="72"/>
    </location>
</feature>
<comment type="caution">
    <text evidence="2">The sequence shown here is derived from an EMBL/GenBank/DDBJ whole genome shotgun (WGS) entry which is preliminary data.</text>
</comment>
<evidence type="ECO:0008006" key="4">
    <source>
        <dbReference type="Google" id="ProtNLM"/>
    </source>
</evidence>
<keyword evidence="3" id="KW-1185">Reference proteome</keyword>
<dbReference type="AlphaFoldDB" id="A0A316TI61"/>
<name>A0A316TI61_9ACTN</name>
<reference evidence="2 3" key="1">
    <citation type="submission" date="2018-05" db="EMBL/GenBank/DDBJ databases">
        <title>Nocardioides silvaticus genome.</title>
        <authorList>
            <person name="Li C."/>
            <person name="Wang G."/>
        </authorList>
    </citation>
    <scope>NUCLEOTIDE SEQUENCE [LARGE SCALE GENOMIC DNA]</scope>
    <source>
        <strain evidence="2 3">CCTCC AB 2018079</strain>
    </source>
</reference>
<dbReference type="EMBL" id="QGDD01000001">
    <property type="protein sequence ID" value="PWN04227.1"/>
    <property type="molecule type" value="Genomic_DNA"/>
</dbReference>
<feature type="compositionally biased region" description="Basic and acidic residues" evidence="1">
    <location>
        <begin position="22"/>
        <end position="42"/>
    </location>
</feature>
<dbReference type="Pfam" id="PF07098">
    <property type="entry name" value="DUF1360"/>
    <property type="match status" value="1"/>
</dbReference>
<protein>
    <recommendedName>
        <fullName evidence="4">DUF1360 domain-containing protein</fullName>
    </recommendedName>
</protein>